<protein>
    <submittedName>
        <fullName evidence="1">Metalloproteinase</fullName>
    </submittedName>
</protein>
<dbReference type="GeneID" id="34445055"/>
<evidence type="ECO:0000313" key="1">
    <source>
        <dbReference type="EMBL" id="OGM49546.1"/>
    </source>
</evidence>
<organism evidence="1 2">
    <name type="scientific">Aspergillus bombycis</name>
    <dbReference type="NCBI Taxonomy" id="109264"/>
    <lineage>
        <taxon>Eukaryota</taxon>
        <taxon>Fungi</taxon>
        <taxon>Dikarya</taxon>
        <taxon>Ascomycota</taxon>
        <taxon>Pezizomycotina</taxon>
        <taxon>Eurotiomycetes</taxon>
        <taxon>Eurotiomycetidae</taxon>
        <taxon>Eurotiales</taxon>
        <taxon>Aspergillaceae</taxon>
        <taxon>Aspergillus</taxon>
    </lineage>
</organism>
<dbReference type="STRING" id="109264.A0A1F8ACR4"/>
<dbReference type="Proteomes" id="UP000179179">
    <property type="component" value="Unassembled WGS sequence"/>
</dbReference>
<dbReference type="RefSeq" id="XP_022393263.1">
    <property type="nucleotide sequence ID" value="XM_022528795.1"/>
</dbReference>
<proteinExistence type="predicted"/>
<gene>
    <name evidence="1" type="ORF">ABOM_001665</name>
</gene>
<comment type="caution">
    <text evidence="1">The sequence shown here is derived from an EMBL/GenBank/DDBJ whole genome shotgun (WGS) entry which is preliminary data.</text>
</comment>
<accession>A0A1F8ACR4</accession>
<dbReference type="AlphaFoldDB" id="A0A1F8ACR4"/>
<evidence type="ECO:0000313" key="2">
    <source>
        <dbReference type="Proteomes" id="UP000179179"/>
    </source>
</evidence>
<reference evidence="1 2" key="1">
    <citation type="journal article" date="2016" name="Genome Biol. Evol.">
        <title>Draft genome sequence of an aflatoxigenic Aspergillus species, A. bombycis.</title>
        <authorList>
            <person name="Moore G.G."/>
            <person name="Mack B.M."/>
            <person name="Beltz S.B."/>
            <person name="Gilbert M.K."/>
        </authorList>
    </citation>
    <scope>NUCLEOTIDE SEQUENCE [LARGE SCALE GENOMIC DNA]</scope>
    <source>
        <strain evidence="2">NRRL 26010</strain>
    </source>
</reference>
<dbReference type="EMBL" id="LYCR01000008">
    <property type="protein sequence ID" value="OGM49546.1"/>
    <property type="molecule type" value="Genomic_DNA"/>
</dbReference>
<keyword evidence="2" id="KW-1185">Reference proteome</keyword>
<name>A0A1F8ACR4_9EURO</name>
<sequence>MHHEAIGIYFSRSYEPPLGISYGAGGSDMVVGAFFLHRLGGDRHYNGETWDDNLPTDQWNVMKRLELGRSGTA</sequence>